<dbReference type="EMBL" id="MLAK01001188">
    <property type="protein sequence ID" value="OHS96258.1"/>
    <property type="molecule type" value="Genomic_DNA"/>
</dbReference>
<reference evidence="2" key="1">
    <citation type="submission" date="2016-10" db="EMBL/GenBank/DDBJ databases">
        <authorList>
            <person name="Benchimol M."/>
            <person name="Almeida L.G."/>
            <person name="Vasconcelos A.T."/>
            <person name="Perreira-Neves A."/>
            <person name="Rosa I.A."/>
            <person name="Tasca T."/>
            <person name="Bogo M.R."/>
            <person name="de Souza W."/>
        </authorList>
    </citation>
    <scope>NUCLEOTIDE SEQUENCE [LARGE SCALE GENOMIC DNA]</scope>
    <source>
        <strain evidence="2">K</strain>
    </source>
</reference>
<gene>
    <name evidence="2" type="ORF">TRFO_37589</name>
</gene>
<evidence type="ECO:0000313" key="3">
    <source>
        <dbReference type="Proteomes" id="UP000179807"/>
    </source>
</evidence>
<comment type="caution">
    <text evidence="2">The sequence shown here is derived from an EMBL/GenBank/DDBJ whole genome shotgun (WGS) entry which is preliminary data.</text>
</comment>
<dbReference type="AlphaFoldDB" id="A0A1J4JAQ0"/>
<keyword evidence="3" id="KW-1185">Reference proteome</keyword>
<sequence length="114" mass="12679">MGSLCSCCESKQEETLKDDGQYASLVVTKPPPITLAEIQNVNEEKMDVPLFATVESDDDEPPAVSDPETLTDTELNLYAKKLTDSEDDDSSKKETKKEAKKENKKESKRKPKSP</sequence>
<organism evidence="2 3">
    <name type="scientific">Tritrichomonas foetus</name>
    <dbReference type="NCBI Taxonomy" id="1144522"/>
    <lineage>
        <taxon>Eukaryota</taxon>
        <taxon>Metamonada</taxon>
        <taxon>Parabasalia</taxon>
        <taxon>Tritrichomonadida</taxon>
        <taxon>Tritrichomonadidae</taxon>
        <taxon>Tritrichomonas</taxon>
    </lineage>
</organism>
<protein>
    <submittedName>
        <fullName evidence="2">Uncharacterized protein</fullName>
    </submittedName>
</protein>
<feature type="region of interest" description="Disordered" evidence="1">
    <location>
        <begin position="47"/>
        <end position="114"/>
    </location>
</feature>
<feature type="compositionally biased region" description="Basic and acidic residues" evidence="1">
    <location>
        <begin position="90"/>
        <end position="105"/>
    </location>
</feature>
<dbReference type="GeneID" id="94846226"/>
<evidence type="ECO:0000256" key="1">
    <source>
        <dbReference type="SAM" id="MobiDB-lite"/>
    </source>
</evidence>
<dbReference type="VEuPathDB" id="TrichDB:TRFO_37589"/>
<name>A0A1J4JAQ0_9EUKA</name>
<dbReference type="RefSeq" id="XP_068349395.1">
    <property type="nucleotide sequence ID" value="XM_068511522.1"/>
</dbReference>
<dbReference type="Proteomes" id="UP000179807">
    <property type="component" value="Unassembled WGS sequence"/>
</dbReference>
<proteinExistence type="predicted"/>
<evidence type="ECO:0000313" key="2">
    <source>
        <dbReference type="EMBL" id="OHS96258.1"/>
    </source>
</evidence>
<accession>A0A1J4JAQ0</accession>
<dbReference type="OrthoDB" id="10554943at2759"/>